<accession>A0AC58H383</accession>
<reference evidence="2" key="1">
    <citation type="submission" date="2025-08" db="UniProtKB">
        <authorList>
            <consortium name="RefSeq"/>
        </authorList>
    </citation>
    <scope>IDENTIFICATION</scope>
    <source>
        <strain evidence="2">Tuebingen</strain>
        <tissue evidence="2">Fibroblasts and whole tissue</tissue>
    </source>
</reference>
<protein>
    <submittedName>
        <fullName evidence="2">Uncharacterized protein</fullName>
    </submittedName>
</protein>
<proteinExistence type="predicted"/>
<evidence type="ECO:0000313" key="1">
    <source>
        <dbReference type="Proteomes" id="UP000000437"/>
    </source>
</evidence>
<dbReference type="RefSeq" id="XP_073776433.1">
    <property type="nucleotide sequence ID" value="XM_073920332.1"/>
</dbReference>
<name>A0AC58H383_DANRE</name>
<evidence type="ECO:0000313" key="2">
    <source>
        <dbReference type="RefSeq" id="XP_073776433.1"/>
    </source>
</evidence>
<dbReference type="Proteomes" id="UP000000437">
    <property type="component" value="Chromosome 13"/>
</dbReference>
<organism evidence="1 2">
    <name type="scientific">Danio rerio</name>
    <name type="common">Zebrafish</name>
    <name type="synonym">Brachydanio rerio</name>
    <dbReference type="NCBI Taxonomy" id="7955"/>
    <lineage>
        <taxon>Eukaryota</taxon>
        <taxon>Metazoa</taxon>
        <taxon>Chordata</taxon>
        <taxon>Craniata</taxon>
        <taxon>Vertebrata</taxon>
        <taxon>Euteleostomi</taxon>
        <taxon>Actinopterygii</taxon>
        <taxon>Neopterygii</taxon>
        <taxon>Teleostei</taxon>
        <taxon>Ostariophysi</taxon>
        <taxon>Cypriniformes</taxon>
        <taxon>Danionidae</taxon>
        <taxon>Danioninae</taxon>
        <taxon>Danio</taxon>
    </lineage>
</organism>
<gene>
    <name evidence="2" type="primary">LOC141377075</name>
</gene>
<sequence length="1890" mass="216174">MMYQSDPEPAIRPRRVVRLPSYLADFELTDHQQSLQSEQRAHTSSEWSDDSRLQGAAALPLVDYGASMQTTEQLIEWSPSNREHEQQRSHASKNPELSSDILTEFQQLRRETEELRRHSYEQIGKLKARNEALEAQLSLLTVNEQTSIHPESALSPAPQPRVYTPLVTSNDRPIPLPRSKLPQRLSDSTESLKQDRLHDLEQRLQQLEQISLPTPSRPQQYQSFPHKTSDRVDKGRVGHSSTPLRAPPSQESTYRGPAPTIPNFVKPDPREFSRLRIALENILPMDATERFKYQILVDHLKLEEALLIADSYCNSLYPFSDTMEALNQQYGQPHQLALQRIAELMDSPNIRQGDVRAFRMFALKVRSLVSMLQQLGNKGYMELECGSHVSRLLCKLPHDLQTSFRRSVHPQQVPIPTLLDLSEWLEFELQVQEDSTRFFPPTNKPVLDPRRGPFRDTRQPTKATSIFLGTEKACSDSPDKSSDPKFRDRKMFCPYCDAQDHYLNGCSSFQKLNRDQKVQWIQSHKRCWRCGRAHQAAQCNLKTPCKSCNRRHLYILHDVNDRSLVKSPETPKVKSSESCLVNTTTETLYLDRPTDSRQVLLKICKVLLRNGSHCLETYALLDDGSERTILLHSAAQQLRLTGRPEELVLRTVRQDLHTLHGASVTFTVSPASQPKTSFMIRNAFTAETLGLAEHTYPVHELQIKYSHLQGLPLSQAESVQPLLLIGSDCPHLITPIEPVRLGPPNGPAAIKTRLGWTLQGPTHKIKNHLPSQQCLFTATQDPYTDLYRQVEKLWQLDVLPYRSEKLITRSKQDQEALSLLESKTIRVEVDGVARYATPLLRVKNMPLLQSTPESILPCLRGIEKRLARDSTQAAAYQLEMNKLKEAGYAKVIPPDQVDQAKESWYIPHHMTHHNGKNRVVFNCSFQNRGKNLNQLLLPGPTLGPSLMSVLLRFREHTVALSSDIRGMFHQVRLIPDDRPLLRFLWRDLNRDQPPQVYEWQVLPFGTTCSPCCATFALQKHVIDHSQPGEDVRESIEKHFYVDNFLQSFDSQEEARDRASKLHNLLATGGFDLRQWASNFPQVLDTIPSTAKSNTLVLWLAQEQPDAQESALGLYWHCTSDKLSYKYRPIKSSTPTMRHIYKVLASQYDPLGYIVPYTTRAKVLVQHLWDKKREWDDPQLPNELLHAWQEWEQELPDIQHISIPRCYVTPELDKPQCIRNLHIFCDASERAYGSVAYVQTLSSQGDVEVAFLTARSRVSPKKQQSIPRLELCAALTGAQLAKLLKSELSVPINQVTLWSDSSTVLAWIQADSCRFKVFVGTRIAEIQELTDPKDWRYVDSKSNPADDITRGKTLNELAKPSRWSQGPSFLLLSPDQWPKRPFSHPSSEDVELKQSTFCGLTSPVLHSALPNCNQFESYKELLTATARVLHGSATTTDVLTAEDYKEAELSLLRQAQTESFPVEMVQLKSDKPLSMTSRLLCLAPEYDTTMQLIRVGGRLRRTEQLDEFTIHPIVLDPKHPLSRLIIKDFDETLHHPGAQRVFAEVRRKYWILRGREAIRLHQRTCLGCKQWRGQPNIPRMADLPPSRLRLLQPAFYSTGVDCFGPYLIKIGRRHEKRWGVIFKCMTTRAVYLDLLCQMDTDSFLMALRRFISRRGKPFEIISDQGTNFRGGERTLKEDFNALSPSLQEQLASHQINFKFNPPGAAHFGGCREREIRSLKSALCSTIGDQIVTEEVLRSMLVEIEGILNSKPLGYTSSDIADPDPVTPNMLLMGRLDSNLPQVIYPESEFLSKRRWRHSQLLADQFWKRFLLNYLPELQIRQKWHRNAENLQPGTVVMIVDHQLPRTLWPVGQVTKVFPGDDGKVRTAEVEVKGKIYIRPINRLISLPCLPD</sequence>
<keyword evidence="1" id="KW-1185">Reference proteome</keyword>